<name>A0A9D2HNI4_9BACT</name>
<protein>
    <submittedName>
        <fullName evidence="10">PTS sugar transporter subunit IIC</fullName>
    </submittedName>
</protein>
<keyword evidence="7 9" id="KW-1133">Transmembrane helix</keyword>
<evidence type="ECO:0000256" key="3">
    <source>
        <dbReference type="ARBA" id="ARBA00022475"/>
    </source>
</evidence>
<dbReference type="InterPro" id="IPR004700">
    <property type="entry name" value="PTS_IIC_man"/>
</dbReference>
<comment type="caution">
    <text evidence="10">The sequence shown here is derived from an EMBL/GenBank/DDBJ whole genome shotgun (WGS) entry which is preliminary data.</text>
</comment>
<comment type="subcellular location">
    <subcellularLocation>
        <location evidence="1">Cell membrane</location>
        <topology evidence="1">Multi-pass membrane protein</topology>
    </subcellularLocation>
</comment>
<feature type="transmembrane region" description="Helical" evidence="9">
    <location>
        <begin position="12"/>
        <end position="33"/>
    </location>
</feature>
<feature type="transmembrane region" description="Helical" evidence="9">
    <location>
        <begin position="192"/>
        <end position="210"/>
    </location>
</feature>
<feature type="transmembrane region" description="Helical" evidence="9">
    <location>
        <begin position="138"/>
        <end position="157"/>
    </location>
</feature>
<keyword evidence="3" id="KW-1003">Cell membrane</keyword>
<evidence type="ECO:0000256" key="9">
    <source>
        <dbReference type="SAM" id="Phobius"/>
    </source>
</evidence>
<dbReference type="GO" id="GO:0005886">
    <property type="term" value="C:plasma membrane"/>
    <property type="evidence" value="ECO:0007669"/>
    <property type="project" value="UniProtKB-SubCell"/>
</dbReference>
<evidence type="ECO:0000256" key="5">
    <source>
        <dbReference type="ARBA" id="ARBA00022683"/>
    </source>
</evidence>
<organism evidence="10 11">
    <name type="scientific">Candidatus Desulfovibrio intestinavium</name>
    <dbReference type="NCBI Taxonomy" id="2838534"/>
    <lineage>
        <taxon>Bacteria</taxon>
        <taxon>Pseudomonadati</taxon>
        <taxon>Thermodesulfobacteriota</taxon>
        <taxon>Desulfovibrionia</taxon>
        <taxon>Desulfovibrionales</taxon>
        <taxon>Desulfovibrionaceae</taxon>
        <taxon>Desulfovibrio</taxon>
    </lineage>
</organism>
<dbReference type="Proteomes" id="UP000823821">
    <property type="component" value="Unassembled WGS sequence"/>
</dbReference>
<accession>A0A9D2HNI4</accession>
<proteinExistence type="predicted"/>
<feature type="transmembrane region" description="Helical" evidence="9">
    <location>
        <begin position="79"/>
        <end position="97"/>
    </location>
</feature>
<keyword evidence="8 9" id="KW-0472">Membrane</keyword>
<evidence type="ECO:0000256" key="8">
    <source>
        <dbReference type="ARBA" id="ARBA00023136"/>
    </source>
</evidence>
<evidence type="ECO:0000256" key="2">
    <source>
        <dbReference type="ARBA" id="ARBA00022448"/>
    </source>
</evidence>
<keyword evidence="6 9" id="KW-0812">Transmembrane</keyword>
<evidence type="ECO:0000313" key="11">
    <source>
        <dbReference type="Proteomes" id="UP000823821"/>
    </source>
</evidence>
<evidence type="ECO:0000256" key="6">
    <source>
        <dbReference type="ARBA" id="ARBA00022692"/>
    </source>
</evidence>
<keyword evidence="5" id="KW-0598">Phosphotransferase system</keyword>
<dbReference type="AlphaFoldDB" id="A0A9D2HNI4"/>
<feature type="transmembrane region" description="Helical" evidence="9">
    <location>
        <begin position="169"/>
        <end position="186"/>
    </location>
</feature>
<dbReference type="Pfam" id="PF03609">
    <property type="entry name" value="EII-Sor"/>
    <property type="match status" value="1"/>
</dbReference>
<reference evidence="10" key="1">
    <citation type="journal article" date="2021" name="PeerJ">
        <title>Extensive microbial diversity within the chicken gut microbiome revealed by metagenomics and culture.</title>
        <authorList>
            <person name="Gilroy R."/>
            <person name="Ravi A."/>
            <person name="Getino M."/>
            <person name="Pursley I."/>
            <person name="Horton D.L."/>
            <person name="Alikhan N.F."/>
            <person name="Baker D."/>
            <person name="Gharbi K."/>
            <person name="Hall N."/>
            <person name="Watson M."/>
            <person name="Adriaenssens E.M."/>
            <person name="Foster-Nyarko E."/>
            <person name="Jarju S."/>
            <person name="Secka A."/>
            <person name="Antonio M."/>
            <person name="Oren A."/>
            <person name="Chaudhuri R.R."/>
            <person name="La Ragione R."/>
            <person name="Hildebrand F."/>
            <person name="Pallen M.J."/>
        </authorList>
    </citation>
    <scope>NUCLEOTIDE SEQUENCE</scope>
    <source>
        <strain evidence="10">5032</strain>
    </source>
</reference>
<keyword evidence="4 10" id="KW-0762">Sugar transport</keyword>
<evidence type="ECO:0000256" key="1">
    <source>
        <dbReference type="ARBA" id="ARBA00004651"/>
    </source>
</evidence>
<sequence length="212" mass="22991">MGLCRHTLVFRLADRPLFAALLMGGLTGDWLLALPLGITLELLWLDVVPLGSVVPPQGVLSFLLMFPLARLYGWSAPGALLLPLLLAVLAAYGAAFAERSQRVLLNRLMPAVENFCRSGKGCPPGGALLVGISLRACWQFALYLACFILLAVIFDGLDSQRRGPLLRTINWPMMYVAAMLGAILSLRVRRAYATLLAGLCLAAVALLLEYRI</sequence>
<dbReference type="EMBL" id="DWZD01000034">
    <property type="protein sequence ID" value="HJA78953.1"/>
    <property type="molecule type" value="Genomic_DNA"/>
</dbReference>
<evidence type="ECO:0000256" key="7">
    <source>
        <dbReference type="ARBA" id="ARBA00022989"/>
    </source>
</evidence>
<dbReference type="GO" id="GO:0009401">
    <property type="term" value="P:phosphoenolpyruvate-dependent sugar phosphotransferase system"/>
    <property type="evidence" value="ECO:0007669"/>
    <property type="project" value="UniProtKB-KW"/>
</dbReference>
<gene>
    <name evidence="10" type="ORF">H9784_05195</name>
</gene>
<evidence type="ECO:0000256" key="4">
    <source>
        <dbReference type="ARBA" id="ARBA00022597"/>
    </source>
</evidence>
<evidence type="ECO:0000313" key="10">
    <source>
        <dbReference type="EMBL" id="HJA78953.1"/>
    </source>
</evidence>
<reference evidence="10" key="2">
    <citation type="submission" date="2021-04" db="EMBL/GenBank/DDBJ databases">
        <authorList>
            <person name="Gilroy R."/>
        </authorList>
    </citation>
    <scope>NUCLEOTIDE SEQUENCE</scope>
    <source>
        <strain evidence="10">5032</strain>
    </source>
</reference>
<keyword evidence="2" id="KW-0813">Transport</keyword>